<evidence type="ECO:0000256" key="8">
    <source>
        <dbReference type="ARBA" id="ARBA00022840"/>
    </source>
</evidence>
<dbReference type="Proteomes" id="UP001177592">
    <property type="component" value="Plasmid paNv_CAN3"/>
</dbReference>
<dbReference type="Pfam" id="PF22679">
    <property type="entry name" value="T1R_D3-like"/>
    <property type="match status" value="1"/>
</dbReference>
<geneLocation type="plasmid" evidence="13 15">
    <name>paNv_CAN3</name>
</geneLocation>
<dbReference type="InterPro" id="IPR051268">
    <property type="entry name" value="Type-I_R_enzyme_R_subunit"/>
</dbReference>
<dbReference type="GO" id="GO:0009307">
    <property type="term" value="P:DNA restriction-modification system"/>
    <property type="evidence" value="ECO:0007669"/>
    <property type="project" value="UniProtKB-KW"/>
</dbReference>
<comment type="catalytic activity">
    <reaction evidence="1 10">
        <text>Endonucleolytic cleavage of DNA to give random double-stranded fragments with terminal 5'-phosphates, ATP is simultaneously hydrolyzed.</text>
        <dbReference type="EC" id="3.1.21.3"/>
    </reaction>
</comment>
<dbReference type="InterPro" id="IPR027417">
    <property type="entry name" value="P-loop_NTPase"/>
</dbReference>
<evidence type="ECO:0000256" key="2">
    <source>
        <dbReference type="ARBA" id="ARBA00008598"/>
    </source>
</evidence>
<dbReference type="NCBIfam" id="TIGR00348">
    <property type="entry name" value="hsdR"/>
    <property type="match status" value="1"/>
</dbReference>
<dbReference type="InterPro" id="IPR022625">
    <property type="entry name" value="TypeI_RM_Rsu_C"/>
</dbReference>
<dbReference type="EC" id="3.1.21.3" evidence="10"/>
<feature type="domain" description="Helicase ATP-binding" evidence="11">
    <location>
        <begin position="290"/>
        <end position="466"/>
    </location>
</feature>
<name>A0A4P7L248_9GAMM</name>
<evidence type="ECO:0000313" key="14">
    <source>
        <dbReference type="Proteomes" id="UP000295134"/>
    </source>
</evidence>
<dbReference type="InterPro" id="IPR014001">
    <property type="entry name" value="Helicase_ATP-bd"/>
</dbReference>
<dbReference type="InterPro" id="IPR055180">
    <property type="entry name" value="HsdR_RecA-like_helicase_dom_2"/>
</dbReference>
<sequence>MTTFKTEAQFEQAFIEVLTQKGWEPEILKNKTEAELLHNWATILFENNRQQDRLNDVPLTDTEMQQIIEQIKELKTPLKLNGLINGKTVAIKRDNPADTLHLGKEISLKIYDRQEIAAGQSRYQIVQQPKFERGSPLRNDRRGDVLLLINGMPVIHVELKRSGIPVSQAVNQIEKYSAEGIFSGLFSLIQVFVAVEPNETKYFSNPGLDGKFNPDYQFNWADFNNEPMNYWKDIASTLLSIPMAHQLIGFYTVADDTDGVLKVMRSYQYYAANAISDKVAKTNWQQLGSAANNPDRLGGYVWHTTGSGKTMTSFKSAQLIAQSKDADKVIFLMDRIELGTQSLTEYRNFASDSEDVQTTENTHVLLTKLKSTNTSNTLIVSSIQKMSNIFEEVDNQGTATNSADIEKIRAKRLVFIIDEAHRSTFGDMLIKIKHTFPRALFFGFTGTPIQEENEKKGNTTSTVFGNELHRYSIADGIRDGNVLGFDPYKVPTFRDSDLRKEVALEQAKAGSVADAMADPAKKKKFNHFIKDVPMAGYKDATGKYHKGIEDYVPKSQYLTVTHQEKVVSDILDKWDVLSQSNKFHAILATNSIAEAIDYYRRLKAAKPELKISALFDPNIDNDGSGDHGSTFKGDGLDEIMADYNARYGQDFDFARHAAFKKDVAKRLAHKKPYERIHTDPSKQLDLLIVVDQMLTGFDSKWLNTLYLDKVIKYQHIIQAFSRTNRLFGPDKPHGIIRYYRYPHTMEQHINAAVKLYSGDKPIGLFVDKLESNIKAMNELVDNISELFVSTSVENFEKLPDDIEACAQFAKLFNTFSQHLEAAKVQGLHWEQSVYSFTENDVEHEVTLAIDEQTYLSLALRYKELVGKGDHDVAGGSDVPFDISGYLTEIDTGKIDADYMNSRFDKYLKELNKHQNPASIESTLNELHKSFATLTQIEQKYAKLFLHDLQRGDVQLVEGHTFRDYINIYKDNAENAQLNAVVNALGLDKELLIALMVNSVNEKNLNDFGRFDALKESVDKVKAKVYFEKQDGVTISLFKLNIRIDLFLKQFICSSSDLS</sequence>
<dbReference type="InterPro" id="IPR004473">
    <property type="entry name" value="Restrct_endonuc_typeI_HsdR"/>
</dbReference>
<evidence type="ECO:0000313" key="15">
    <source>
        <dbReference type="Proteomes" id="UP001177592"/>
    </source>
</evidence>
<proteinExistence type="inferred from homology"/>
<keyword evidence="9 10" id="KW-0238">DNA-binding</keyword>
<dbReference type="CDD" id="cd22332">
    <property type="entry name" value="HsdR_N"/>
    <property type="match status" value="1"/>
</dbReference>
<keyword evidence="3" id="KW-0540">Nuclease</keyword>
<keyword evidence="7 10" id="KW-0378">Hydrolase</keyword>
<dbReference type="RefSeq" id="WP_135679000.1">
    <property type="nucleotide sequence ID" value="NZ_CP038620.1"/>
</dbReference>
<keyword evidence="6" id="KW-0255">Endonuclease</keyword>
<reference evidence="12 14" key="1">
    <citation type="submission" date="2019-03" db="EMBL/GenBank/DDBJ databases">
        <title>Long-read sequencing reveals hyperdense prophage content in a complex bacterial symbiont genome.</title>
        <authorList>
            <person name="Frost C.L."/>
            <person name="Siozios S."/>
            <person name="Nadal-Jimenez P."/>
            <person name="Brockhurst M.A."/>
            <person name="King K.C."/>
            <person name="Darby A.C."/>
            <person name="Hurst G.D.D."/>
        </authorList>
    </citation>
    <scope>NUCLEOTIDE SEQUENCE [LARGE SCALE GENOMIC DNA]</scope>
    <source>
        <strain evidence="12 14">FIN</strain>
        <plasmid evidence="12">pArsFIN8</plasmid>
        <plasmid evidence="14">parsfin8</plasmid>
    </source>
</reference>
<dbReference type="REBASE" id="711615">
    <property type="entry name" value="AnaCHORF22525P"/>
</dbReference>
<keyword evidence="4 10" id="KW-0547">Nucleotide-binding</keyword>
<dbReference type="PANTHER" id="PTHR30195:SF16">
    <property type="entry name" value="TYPE I RESTRICTION ENZYME ENDONUCLEASE SUBUNIT"/>
    <property type="match status" value="1"/>
</dbReference>
<dbReference type="Pfam" id="PF12008">
    <property type="entry name" value="EcoR124_C"/>
    <property type="match status" value="1"/>
</dbReference>
<accession>A0A4P7L248</accession>
<keyword evidence="15" id="KW-1185">Reference proteome</keyword>
<dbReference type="KEGG" id="ans:ArsFIN_52320"/>
<keyword evidence="5 10" id="KW-0680">Restriction system</keyword>
<dbReference type="GO" id="GO:0003677">
    <property type="term" value="F:DNA binding"/>
    <property type="evidence" value="ECO:0007669"/>
    <property type="project" value="UniProtKB-KW"/>
</dbReference>
<reference evidence="13" key="2">
    <citation type="submission" date="2023-04" db="EMBL/GenBank/DDBJ databases">
        <title>Genome dynamics across the evolutionary transition to endosymbiosis.</title>
        <authorList>
            <person name="Siozios S."/>
            <person name="Nadal-Jimenez P."/>
            <person name="Azagi T."/>
            <person name="Sprong H."/>
            <person name="Frost C.L."/>
            <person name="Parratt S.R."/>
            <person name="Taylor G."/>
            <person name="Brettell L."/>
            <person name="Lew K.C."/>
            <person name="Croft L."/>
            <person name="King K.C."/>
            <person name="Brockhurst M.A."/>
            <person name="Hypsa V."/>
            <person name="Novakova E."/>
            <person name="Darby A.C."/>
            <person name="Hurst G.D.D."/>
        </authorList>
    </citation>
    <scope>NUCLEOTIDE SEQUENCE</scope>
    <source>
        <strain evidence="13">ANv_CAN</strain>
        <plasmid evidence="13">paNv_CAN3</plasmid>
    </source>
</reference>
<dbReference type="CDD" id="cd18800">
    <property type="entry name" value="SF2_C_EcoR124I-like"/>
    <property type="match status" value="1"/>
</dbReference>
<dbReference type="GO" id="GO:0005524">
    <property type="term" value="F:ATP binding"/>
    <property type="evidence" value="ECO:0007669"/>
    <property type="project" value="UniProtKB-KW"/>
</dbReference>
<dbReference type="SMART" id="SM00487">
    <property type="entry name" value="DEXDc"/>
    <property type="match status" value="1"/>
</dbReference>
<dbReference type="REBASE" id="306198">
    <property type="entry name" value="AnaFINORF52340P"/>
</dbReference>
<evidence type="ECO:0000313" key="13">
    <source>
        <dbReference type="EMBL" id="WGM08343.1"/>
    </source>
</evidence>
<dbReference type="Gene3D" id="3.40.50.300">
    <property type="entry name" value="P-loop containing nucleotide triphosphate hydrolases"/>
    <property type="match status" value="2"/>
</dbReference>
<comment type="subunit">
    <text evidence="10">The type I restriction/modification system is composed of three polypeptides R, M and S.</text>
</comment>
<evidence type="ECO:0000256" key="6">
    <source>
        <dbReference type="ARBA" id="ARBA00022759"/>
    </source>
</evidence>
<evidence type="ECO:0000256" key="4">
    <source>
        <dbReference type="ARBA" id="ARBA00022741"/>
    </source>
</evidence>
<evidence type="ECO:0000256" key="5">
    <source>
        <dbReference type="ARBA" id="ARBA00022747"/>
    </source>
</evidence>
<dbReference type="EMBL" id="CP038620">
    <property type="protein sequence ID" value="QBY46621.1"/>
    <property type="molecule type" value="Genomic_DNA"/>
</dbReference>
<dbReference type="Proteomes" id="UP000295134">
    <property type="component" value="Plasmid pArsFIN8"/>
</dbReference>
<dbReference type="Gene3D" id="3.90.1570.50">
    <property type="match status" value="1"/>
</dbReference>
<geneLocation type="plasmid" evidence="12">
    <name>pArsFIN8</name>
</geneLocation>
<dbReference type="InterPro" id="IPR040980">
    <property type="entry name" value="SWI2_SNF2"/>
</dbReference>
<evidence type="ECO:0000313" key="12">
    <source>
        <dbReference type="EMBL" id="QBY46621.1"/>
    </source>
</evidence>
<organism evidence="12 14">
    <name type="scientific">Arsenophonus nasoniae</name>
    <name type="common">son-killer infecting Nasonia vitripennis</name>
    <dbReference type="NCBI Taxonomy" id="638"/>
    <lineage>
        <taxon>Bacteria</taxon>
        <taxon>Pseudomonadati</taxon>
        <taxon>Pseudomonadota</taxon>
        <taxon>Gammaproteobacteria</taxon>
        <taxon>Enterobacterales</taxon>
        <taxon>Morganellaceae</taxon>
        <taxon>Arsenophonus</taxon>
    </lineage>
</organism>
<dbReference type="Pfam" id="PF18766">
    <property type="entry name" value="SWI2_SNF2"/>
    <property type="match status" value="1"/>
</dbReference>
<dbReference type="InterPro" id="IPR007409">
    <property type="entry name" value="Restrct_endonuc_type1_HsdR_N"/>
</dbReference>
<dbReference type="EMBL" id="CP123526">
    <property type="protein sequence ID" value="WGM08343.1"/>
    <property type="molecule type" value="Genomic_DNA"/>
</dbReference>
<dbReference type="Pfam" id="PF04313">
    <property type="entry name" value="HSDR_N"/>
    <property type="match status" value="1"/>
</dbReference>
<keyword evidence="12" id="KW-0614">Plasmid</keyword>
<evidence type="ECO:0000256" key="3">
    <source>
        <dbReference type="ARBA" id="ARBA00022722"/>
    </source>
</evidence>
<evidence type="ECO:0000256" key="7">
    <source>
        <dbReference type="ARBA" id="ARBA00022801"/>
    </source>
</evidence>
<dbReference type="PANTHER" id="PTHR30195">
    <property type="entry name" value="TYPE I SITE-SPECIFIC DEOXYRIBONUCLEASE PROTEIN SUBUNIT M AND R"/>
    <property type="match status" value="1"/>
</dbReference>
<gene>
    <name evidence="12" type="primary">hsdR_5</name>
    <name evidence="12" type="ORF">ArsFIN_52320</name>
    <name evidence="13" type="ORF">QE258_23975</name>
</gene>
<evidence type="ECO:0000256" key="10">
    <source>
        <dbReference type="RuleBase" id="RU364115"/>
    </source>
</evidence>
<evidence type="ECO:0000256" key="1">
    <source>
        <dbReference type="ARBA" id="ARBA00000851"/>
    </source>
</evidence>
<comment type="similarity">
    <text evidence="2 10">Belongs to the HsdR family.</text>
</comment>
<dbReference type="PROSITE" id="PS51192">
    <property type="entry name" value="HELICASE_ATP_BIND_1"/>
    <property type="match status" value="1"/>
</dbReference>
<protein>
    <recommendedName>
        <fullName evidence="10">Type I restriction enzyme endonuclease subunit</fullName>
        <shortName evidence="10">R protein</shortName>
        <ecNumber evidence="10">3.1.21.3</ecNumber>
    </recommendedName>
</protein>
<dbReference type="AlphaFoldDB" id="A0A4P7L248"/>
<comment type="function">
    <text evidence="10">Subunit R is required for both nuclease and ATPase activities, but not for modification.</text>
</comment>
<evidence type="ECO:0000259" key="11">
    <source>
        <dbReference type="PROSITE" id="PS51192"/>
    </source>
</evidence>
<dbReference type="GO" id="GO:0009035">
    <property type="term" value="F:type I site-specific deoxyribonuclease activity"/>
    <property type="evidence" value="ECO:0007669"/>
    <property type="project" value="UniProtKB-EC"/>
</dbReference>
<geneLocation type="plasmid" evidence="14">
    <name>parsfin8</name>
</geneLocation>
<dbReference type="GeneID" id="39751027"/>
<evidence type="ECO:0000256" key="9">
    <source>
        <dbReference type="ARBA" id="ARBA00023125"/>
    </source>
</evidence>
<keyword evidence="8 10" id="KW-0067">ATP-binding</keyword>
<dbReference type="SUPFAM" id="SSF52540">
    <property type="entry name" value="P-loop containing nucleoside triphosphate hydrolases"/>
    <property type="match status" value="1"/>
</dbReference>